<reference evidence="2 3" key="1">
    <citation type="submission" date="2024-10" db="EMBL/GenBank/DDBJ databases">
        <title>The Natural Products Discovery Center: Release of the First 8490 Sequenced Strains for Exploring Actinobacteria Biosynthetic Diversity.</title>
        <authorList>
            <person name="Kalkreuter E."/>
            <person name="Kautsar S.A."/>
            <person name="Yang D."/>
            <person name="Bader C.D."/>
            <person name="Teijaro C.N."/>
            <person name="Fluegel L."/>
            <person name="Davis C.M."/>
            <person name="Simpson J.R."/>
            <person name="Lauterbach L."/>
            <person name="Steele A.D."/>
            <person name="Gui C."/>
            <person name="Meng S."/>
            <person name="Li G."/>
            <person name="Viehrig K."/>
            <person name="Ye F."/>
            <person name="Su P."/>
            <person name="Kiefer A.F."/>
            <person name="Nichols A."/>
            <person name="Cepeda A.J."/>
            <person name="Yan W."/>
            <person name="Fan B."/>
            <person name="Jiang Y."/>
            <person name="Adhikari A."/>
            <person name="Zheng C.-J."/>
            <person name="Schuster L."/>
            <person name="Cowan T.M."/>
            <person name="Smanski M.J."/>
            <person name="Chevrette M.G."/>
            <person name="De Carvalho L.P.S."/>
            <person name="Shen B."/>
        </authorList>
    </citation>
    <scope>NUCLEOTIDE SEQUENCE [LARGE SCALE GENOMIC DNA]</scope>
    <source>
        <strain evidence="2 3">NPDC013366</strain>
    </source>
</reference>
<evidence type="ECO:0000313" key="3">
    <source>
        <dbReference type="Proteomes" id="UP001603418"/>
    </source>
</evidence>
<keyword evidence="3" id="KW-1185">Reference proteome</keyword>
<sequence>MSEPTIAGTLPAYRPATGSNPAMDAYAMPSGIENSPVTSPAPTSDGFGFPGAGSSRRLGVRPFTSSARPRLRA</sequence>
<protein>
    <submittedName>
        <fullName evidence="2">Uncharacterized protein</fullName>
    </submittedName>
</protein>
<comment type="caution">
    <text evidence="2">The sequence shown here is derived from an EMBL/GenBank/DDBJ whole genome shotgun (WGS) entry which is preliminary data.</text>
</comment>
<gene>
    <name evidence="2" type="ORF">ACF1HC_06350</name>
</gene>
<organism evidence="2 3">
    <name type="scientific">Streptomyces eurythermus</name>
    <dbReference type="NCBI Taxonomy" id="42237"/>
    <lineage>
        <taxon>Bacteria</taxon>
        <taxon>Bacillati</taxon>
        <taxon>Actinomycetota</taxon>
        <taxon>Actinomycetes</taxon>
        <taxon>Kitasatosporales</taxon>
        <taxon>Streptomycetaceae</taxon>
        <taxon>Streptomyces</taxon>
    </lineage>
</organism>
<name>A0ABW6YRJ9_9ACTN</name>
<dbReference type="EMBL" id="JBICBM010000003">
    <property type="protein sequence ID" value="MFF9881231.1"/>
    <property type="molecule type" value="Genomic_DNA"/>
</dbReference>
<evidence type="ECO:0000256" key="1">
    <source>
        <dbReference type="SAM" id="MobiDB-lite"/>
    </source>
</evidence>
<dbReference type="RefSeq" id="WP_244406091.1">
    <property type="nucleotide sequence ID" value="NZ_JBFADK010000040.1"/>
</dbReference>
<feature type="region of interest" description="Disordered" evidence="1">
    <location>
        <begin position="24"/>
        <end position="73"/>
    </location>
</feature>
<feature type="compositionally biased region" description="Polar residues" evidence="1">
    <location>
        <begin position="32"/>
        <end position="42"/>
    </location>
</feature>
<proteinExistence type="predicted"/>
<accession>A0ABW6YRJ9</accession>
<evidence type="ECO:0000313" key="2">
    <source>
        <dbReference type="EMBL" id="MFF9881231.1"/>
    </source>
</evidence>
<dbReference type="Proteomes" id="UP001603418">
    <property type="component" value="Unassembled WGS sequence"/>
</dbReference>